<dbReference type="PANTHER" id="PTHR45090:SF4">
    <property type="entry name" value="J DOMAIN-CONTAINING PROTEIN"/>
    <property type="match status" value="1"/>
</dbReference>
<feature type="domain" description="J" evidence="1">
    <location>
        <begin position="12"/>
        <end position="82"/>
    </location>
</feature>
<dbReference type="Proteomes" id="UP000317650">
    <property type="component" value="Chromosome 3"/>
</dbReference>
<dbReference type="SUPFAM" id="SSF46565">
    <property type="entry name" value="Chaperone J-domain"/>
    <property type="match status" value="1"/>
</dbReference>
<dbReference type="STRING" id="52838.A0A4V4H698"/>
<dbReference type="Gene3D" id="1.10.287.110">
    <property type="entry name" value="DnaJ domain"/>
    <property type="match status" value="1"/>
</dbReference>
<reference evidence="2 3" key="1">
    <citation type="journal article" date="2019" name="Nat. Plants">
        <title>Genome sequencing of Musa balbisiana reveals subgenome evolution and function divergence in polyploid bananas.</title>
        <authorList>
            <person name="Yao X."/>
        </authorList>
    </citation>
    <scope>NUCLEOTIDE SEQUENCE [LARGE SCALE GENOMIC DNA]</scope>
    <source>
        <strain evidence="3">cv. DH-PKW</strain>
        <tissue evidence="2">Leaves</tissue>
    </source>
</reference>
<protein>
    <recommendedName>
        <fullName evidence="1">J domain-containing protein</fullName>
    </recommendedName>
</protein>
<dbReference type="InterPro" id="IPR001623">
    <property type="entry name" value="DnaJ_domain"/>
</dbReference>
<evidence type="ECO:0000259" key="1">
    <source>
        <dbReference type="PROSITE" id="PS50076"/>
    </source>
</evidence>
<sequence length="151" mass="17886">MSLTGKIFFQKTYYEVLSVKEDASYDEIKASYKSALLNCHPDKLHKKYDASRDHHELDFLEVQKAWEVLSDSKSRANYNWRFQPMKLNWGICLLRPSVICRSSSMNVDAVTISQSPHWSSERWAFYWIRRVRIHLLIQSQLQFSFLVALVH</sequence>
<dbReference type="GO" id="GO:0005783">
    <property type="term" value="C:endoplasmic reticulum"/>
    <property type="evidence" value="ECO:0007669"/>
    <property type="project" value="UniProtKB-ARBA"/>
</dbReference>
<dbReference type="PROSITE" id="PS50076">
    <property type="entry name" value="DNAJ_2"/>
    <property type="match status" value="1"/>
</dbReference>
<gene>
    <name evidence="2" type="ORF">C4D60_Mb03t21170</name>
</gene>
<proteinExistence type="predicted"/>
<dbReference type="PANTHER" id="PTHR45090">
    <property type="entry name" value="CHAPERONE PROTEIN DNAJ 20 CHLOROPLASTIC"/>
    <property type="match status" value="1"/>
</dbReference>
<evidence type="ECO:0000313" key="2">
    <source>
        <dbReference type="EMBL" id="THU59076.1"/>
    </source>
</evidence>
<dbReference type="SMART" id="SM00271">
    <property type="entry name" value="DnaJ"/>
    <property type="match status" value="1"/>
</dbReference>
<accession>A0A4V4H698</accession>
<dbReference type="Pfam" id="PF00226">
    <property type="entry name" value="DnaJ"/>
    <property type="match status" value="1"/>
</dbReference>
<dbReference type="AlphaFoldDB" id="A0A4V4H698"/>
<dbReference type="CDD" id="cd06257">
    <property type="entry name" value="DnaJ"/>
    <property type="match status" value="1"/>
</dbReference>
<evidence type="ECO:0000313" key="3">
    <source>
        <dbReference type="Proteomes" id="UP000317650"/>
    </source>
</evidence>
<dbReference type="PRINTS" id="PR00625">
    <property type="entry name" value="JDOMAIN"/>
</dbReference>
<name>A0A4V4H698_MUSBA</name>
<keyword evidence="3" id="KW-1185">Reference proteome</keyword>
<organism evidence="2 3">
    <name type="scientific">Musa balbisiana</name>
    <name type="common">Banana</name>
    <dbReference type="NCBI Taxonomy" id="52838"/>
    <lineage>
        <taxon>Eukaryota</taxon>
        <taxon>Viridiplantae</taxon>
        <taxon>Streptophyta</taxon>
        <taxon>Embryophyta</taxon>
        <taxon>Tracheophyta</taxon>
        <taxon>Spermatophyta</taxon>
        <taxon>Magnoliopsida</taxon>
        <taxon>Liliopsida</taxon>
        <taxon>Zingiberales</taxon>
        <taxon>Musaceae</taxon>
        <taxon>Musa</taxon>
    </lineage>
</organism>
<dbReference type="EMBL" id="PYDT01000006">
    <property type="protein sequence ID" value="THU59076.1"/>
    <property type="molecule type" value="Genomic_DNA"/>
</dbReference>
<comment type="caution">
    <text evidence="2">The sequence shown here is derived from an EMBL/GenBank/DDBJ whole genome shotgun (WGS) entry which is preliminary data.</text>
</comment>
<dbReference type="InterPro" id="IPR036869">
    <property type="entry name" value="J_dom_sf"/>
</dbReference>
<dbReference type="InterPro" id="IPR053232">
    <property type="entry name" value="DnaJ_C/III_chloroplastic"/>
</dbReference>